<accession>A0ABP9XHJ5</accession>
<dbReference type="PROSITE" id="PS51900">
    <property type="entry name" value="CB"/>
    <property type="match status" value="1"/>
</dbReference>
<dbReference type="Gene3D" id="1.10.443.10">
    <property type="entry name" value="Intergrase catalytic core"/>
    <property type="match status" value="1"/>
</dbReference>
<evidence type="ECO:0000313" key="8">
    <source>
        <dbReference type="Proteomes" id="UP001404956"/>
    </source>
</evidence>
<evidence type="ECO:0000256" key="2">
    <source>
        <dbReference type="ARBA" id="ARBA00023125"/>
    </source>
</evidence>
<dbReference type="Proteomes" id="UP001404956">
    <property type="component" value="Unassembled WGS sequence"/>
</dbReference>
<dbReference type="InterPro" id="IPR013762">
    <property type="entry name" value="Integrase-like_cat_sf"/>
</dbReference>
<evidence type="ECO:0000256" key="1">
    <source>
        <dbReference type="ARBA" id="ARBA00022908"/>
    </source>
</evidence>
<dbReference type="InterPro" id="IPR010998">
    <property type="entry name" value="Integrase_recombinase_N"/>
</dbReference>
<sequence length="291" mass="33486">MDASTLQTQAARFLADLKRSPQTVRAYRADLRHLTGWLQETGHRLEREALETYFAAHSHWAPATRSRKQTALERFCRWALQHDLLDRDPTLHLEHPRLPPPHPRGLRREEIERIFAAIPPEQARDALLFRLVFETGLRIGEALGVHVEDLDLTRGDEHLTVIGKGSRKRTVLLDDSRLVNALRRYLRTLGYTHGPLFQARKNGRGGPLRYQSVQERWQGYAGRAGVSCTLHQLRHSHATELVNGGVSLATIRKRLGHQHIQTTLRYAEVSDQTADAEVRQWRRQRGSSERR</sequence>
<evidence type="ECO:0000259" key="5">
    <source>
        <dbReference type="PROSITE" id="PS51898"/>
    </source>
</evidence>
<name>A0ABP9XHJ5_9DEIO</name>
<feature type="domain" description="Tyr recombinase" evidence="5">
    <location>
        <begin position="101"/>
        <end position="279"/>
    </location>
</feature>
<dbReference type="Pfam" id="PF00589">
    <property type="entry name" value="Phage_integrase"/>
    <property type="match status" value="1"/>
</dbReference>
<dbReference type="Pfam" id="PF02899">
    <property type="entry name" value="Phage_int_SAM_1"/>
    <property type="match status" value="1"/>
</dbReference>
<dbReference type="RefSeq" id="WP_345457046.1">
    <property type="nucleotide sequence ID" value="NZ_BAABRV010000010.1"/>
</dbReference>
<feature type="domain" description="Core-binding (CB)" evidence="6">
    <location>
        <begin position="4"/>
        <end position="80"/>
    </location>
</feature>
<keyword evidence="2 4" id="KW-0238">DNA-binding</keyword>
<evidence type="ECO:0000259" key="6">
    <source>
        <dbReference type="PROSITE" id="PS51900"/>
    </source>
</evidence>
<dbReference type="Gene3D" id="1.10.150.130">
    <property type="match status" value="1"/>
</dbReference>
<dbReference type="SUPFAM" id="SSF56349">
    <property type="entry name" value="DNA breaking-rejoining enzymes"/>
    <property type="match status" value="1"/>
</dbReference>
<proteinExistence type="predicted"/>
<dbReference type="InterPro" id="IPR004107">
    <property type="entry name" value="Integrase_SAM-like_N"/>
</dbReference>
<organism evidence="7 8">
    <name type="scientific">Deinococcus aluminii</name>
    <dbReference type="NCBI Taxonomy" id="1656885"/>
    <lineage>
        <taxon>Bacteria</taxon>
        <taxon>Thermotogati</taxon>
        <taxon>Deinococcota</taxon>
        <taxon>Deinococci</taxon>
        <taxon>Deinococcales</taxon>
        <taxon>Deinococcaceae</taxon>
        <taxon>Deinococcus</taxon>
    </lineage>
</organism>
<reference evidence="7 8" key="1">
    <citation type="submission" date="2024-02" db="EMBL/GenBank/DDBJ databases">
        <title>Deinococcus aluminii NBRC 112889.</title>
        <authorList>
            <person name="Ichikawa N."/>
            <person name="Katano-Makiyama Y."/>
            <person name="Hidaka K."/>
        </authorList>
    </citation>
    <scope>NUCLEOTIDE SEQUENCE [LARGE SCALE GENOMIC DNA]</scope>
    <source>
        <strain evidence="7 8">NBRC 112889</strain>
    </source>
</reference>
<gene>
    <name evidence="7" type="primary">xerD_2</name>
    <name evidence="7" type="ORF">Dalu01_03248</name>
</gene>
<dbReference type="InterPro" id="IPR044068">
    <property type="entry name" value="CB"/>
</dbReference>
<dbReference type="PROSITE" id="PS51898">
    <property type="entry name" value="TYR_RECOMBINASE"/>
    <property type="match status" value="1"/>
</dbReference>
<dbReference type="EMBL" id="BAABRV010000010">
    <property type="protein sequence ID" value="GAA5534834.1"/>
    <property type="molecule type" value="Genomic_DNA"/>
</dbReference>
<keyword evidence="8" id="KW-1185">Reference proteome</keyword>
<evidence type="ECO:0000256" key="4">
    <source>
        <dbReference type="PROSITE-ProRule" id="PRU01248"/>
    </source>
</evidence>
<dbReference type="PANTHER" id="PTHR30349">
    <property type="entry name" value="PHAGE INTEGRASE-RELATED"/>
    <property type="match status" value="1"/>
</dbReference>
<dbReference type="PANTHER" id="PTHR30349:SF81">
    <property type="entry name" value="TYROSINE RECOMBINASE XERC"/>
    <property type="match status" value="1"/>
</dbReference>
<dbReference type="InterPro" id="IPR050090">
    <property type="entry name" value="Tyrosine_recombinase_XerCD"/>
</dbReference>
<keyword evidence="3" id="KW-0233">DNA recombination</keyword>
<protein>
    <submittedName>
        <fullName evidence="7">Tyrosine recombinase XerD</fullName>
    </submittedName>
</protein>
<dbReference type="CDD" id="cd00397">
    <property type="entry name" value="DNA_BRE_C"/>
    <property type="match status" value="1"/>
</dbReference>
<dbReference type="InterPro" id="IPR002104">
    <property type="entry name" value="Integrase_catalytic"/>
</dbReference>
<evidence type="ECO:0000256" key="3">
    <source>
        <dbReference type="ARBA" id="ARBA00023172"/>
    </source>
</evidence>
<comment type="caution">
    <text evidence="7">The sequence shown here is derived from an EMBL/GenBank/DDBJ whole genome shotgun (WGS) entry which is preliminary data.</text>
</comment>
<keyword evidence="1" id="KW-0229">DNA integration</keyword>
<evidence type="ECO:0000313" key="7">
    <source>
        <dbReference type="EMBL" id="GAA5534834.1"/>
    </source>
</evidence>
<dbReference type="InterPro" id="IPR011010">
    <property type="entry name" value="DNA_brk_join_enz"/>
</dbReference>